<keyword evidence="1" id="KW-0812">Transmembrane</keyword>
<dbReference type="Proteomes" id="UP000693970">
    <property type="component" value="Unassembled WGS sequence"/>
</dbReference>
<reference evidence="2" key="1">
    <citation type="journal article" date="2021" name="Sci. Rep.">
        <title>Diploid genomic architecture of Nitzschia inconspicua, an elite biomass production diatom.</title>
        <authorList>
            <person name="Oliver A."/>
            <person name="Podell S."/>
            <person name="Pinowska A."/>
            <person name="Traller J.C."/>
            <person name="Smith S.R."/>
            <person name="McClure R."/>
            <person name="Beliaev A."/>
            <person name="Bohutskyi P."/>
            <person name="Hill E.A."/>
            <person name="Rabines A."/>
            <person name="Zheng H."/>
            <person name="Allen L.Z."/>
            <person name="Kuo A."/>
            <person name="Grigoriev I.V."/>
            <person name="Allen A.E."/>
            <person name="Hazlebeck D."/>
            <person name="Allen E.E."/>
        </authorList>
    </citation>
    <scope>NUCLEOTIDE SEQUENCE</scope>
    <source>
        <strain evidence="2">Hildebrandi</strain>
    </source>
</reference>
<accession>A0A9K3LZK2</accession>
<proteinExistence type="predicted"/>
<evidence type="ECO:0000313" key="2">
    <source>
        <dbReference type="EMBL" id="KAG7371483.1"/>
    </source>
</evidence>
<dbReference type="AlphaFoldDB" id="A0A9K3LZK2"/>
<feature type="transmembrane region" description="Helical" evidence="1">
    <location>
        <begin position="81"/>
        <end position="103"/>
    </location>
</feature>
<keyword evidence="3" id="KW-1185">Reference proteome</keyword>
<protein>
    <submittedName>
        <fullName evidence="2">Uncharacterized protein</fullName>
    </submittedName>
</protein>
<gene>
    <name evidence="2" type="ORF">IV203_020053</name>
</gene>
<organism evidence="2 3">
    <name type="scientific">Nitzschia inconspicua</name>
    <dbReference type="NCBI Taxonomy" id="303405"/>
    <lineage>
        <taxon>Eukaryota</taxon>
        <taxon>Sar</taxon>
        <taxon>Stramenopiles</taxon>
        <taxon>Ochrophyta</taxon>
        <taxon>Bacillariophyta</taxon>
        <taxon>Bacillariophyceae</taxon>
        <taxon>Bacillariophycidae</taxon>
        <taxon>Bacillariales</taxon>
        <taxon>Bacillariaceae</taxon>
        <taxon>Nitzschia</taxon>
    </lineage>
</organism>
<dbReference type="EMBL" id="JAGRRH010000004">
    <property type="protein sequence ID" value="KAG7371483.1"/>
    <property type="molecule type" value="Genomic_DNA"/>
</dbReference>
<comment type="caution">
    <text evidence="2">The sequence shown here is derived from an EMBL/GenBank/DDBJ whole genome shotgun (WGS) entry which is preliminary data.</text>
</comment>
<reference evidence="2" key="2">
    <citation type="submission" date="2021-04" db="EMBL/GenBank/DDBJ databases">
        <authorList>
            <person name="Podell S."/>
        </authorList>
    </citation>
    <scope>NUCLEOTIDE SEQUENCE</scope>
    <source>
        <strain evidence="2">Hildebrandi</strain>
    </source>
</reference>
<keyword evidence="1" id="KW-1133">Transmembrane helix</keyword>
<name>A0A9K3LZK2_9STRA</name>
<dbReference type="OrthoDB" id="54788at2759"/>
<keyword evidence="1" id="KW-0472">Membrane</keyword>
<evidence type="ECO:0000256" key="1">
    <source>
        <dbReference type="SAM" id="Phobius"/>
    </source>
</evidence>
<sequence>MPTMLFVDDPVRGNPLRPTADAIRALDGEEWLSTILIDHLLQTTLKGCVPDLVLIGSSDCYSYFSTYNDIQRRMGHARECVFVLSGILAPVSSLSSSLLSPWWNIGV</sequence>
<evidence type="ECO:0000313" key="3">
    <source>
        <dbReference type="Proteomes" id="UP000693970"/>
    </source>
</evidence>